<reference evidence="2" key="1">
    <citation type="submission" date="2020-05" db="EMBL/GenBank/DDBJ databases">
        <authorList>
            <person name="Chiriac C."/>
            <person name="Salcher M."/>
            <person name="Ghai R."/>
            <person name="Kavagutti S V."/>
        </authorList>
    </citation>
    <scope>NUCLEOTIDE SEQUENCE</scope>
</reference>
<dbReference type="EMBL" id="CAFBND010000026">
    <property type="protein sequence ID" value="CAB4937899.1"/>
    <property type="molecule type" value="Genomic_DNA"/>
</dbReference>
<dbReference type="EMBL" id="CAFBPU010000017">
    <property type="protein sequence ID" value="CAB5031417.1"/>
    <property type="molecule type" value="Genomic_DNA"/>
</dbReference>
<dbReference type="Pfam" id="PF09365">
    <property type="entry name" value="DUF2461"/>
    <property type="match status" value="1"/>
</dbReference>
<dbReference type="PANTHER" id="PTHR36452">
    <property type="entry name" value="CHROMOSOME 12, WHOLE GENOME SHOTGUN SEQUENCE"/>
    <property type="match status" value="1"/>
</dbReference>
<dbReference type="InterPro" id="IPR012808">
    <property type="entry name" value="CHP02453"/>
</dbReference>
<gene>
    <name evidence="1" type="ORF">UFOPK3752_00858</name>
    <name evidence="2" type="ORF">UFOPK4150_01012</name>
</gene>
<protein>
    <submittedName>
        <fullName evidence="2">Unannotated protein</fullName>
    </submittedName>
</protein>
<name>A0A6J7RRF2_9ZZZZ</name>
<dbReference type="PIRSF" id="PIRSF028451">
    <property type="entry name" value="UCP028451"/>
    <property type="match status" value="1"/>
</dbReference>
<dbReference type="AlphaFoldDB" id="A0A6J7RRF2"/>
<proteinExistence type="predicted"/>
<organism evidence="2">
    <name type="scientific">freshwater metagenome</name>
    <dbReference type="NCBI Taxonomy" id="449393"/>
    <lineage>
        <taxon>unclassified sequences</taxon>
        <taxon>metagenomes</taxon>
        <taxon>ecological metagenomes</taxon>
    </lineage>
</organism>
<evidence type="ECO:0000313" key="2">
    <source>
        <dbReference type="EMBL" id="CAB5031417.1"/>
    </source>
</evidence>
<sequence>MITRFTGIPRAAFEFYDSLVAENSKTWWTSHKEQYDGLVVAPLAALLSELEGEFGSAKIFRPYRDVRFAKDKTPYKEYQGAFIGAEDGMGWYVQVGRSGLMLAGGWYSPEGKQIQRYRDAVDSAVGGELEKALGVATKAGLVVGGDIMKTRPRGIPEDHPRLELLRHRTLSVSREYGTPAWVSTRGALTRIRTQWRAMTPLLDWLVDHVGPADDGIPPEPD</sequence>
<dbReference type="InterPro" id="IPR015996">
    <property type="entry name" value="UCP028451"/>
</dbReference>
<dbReference type="PANTHER" id="PTHR36452:SF1">
    <property type="entry name" value="DUF2461 DOMAIN-CONTAINING PROTEIN"/>
    <property type="match status" value="1"/>
</dbReference>
<dbReference type="NCBIfam" id="TIGR02453">
    <property type="entry name" value="TIGR02453 family protein"/>
    <property type="match status" value="1"/>
</dbReference>
<accession>A0A6J7RRF2</accession>
<evidence type="ECO:0000313" key="1">
    <source>
        <dbReference type="EMBL" id="CAB4937899.1"/>
    </source>
</evidence>